<dbReference type="AlphaFoldDB" id="A0A0N0VJF1"/>
<comment type="cofactor">
    <cofactor evidence="1">
        <name>Mg(2+)</name>
        <dbReference type="ChEBI" id="CHEBI:18420"/>
    </cofactor>
</comment>
<dbReference type="GO" id="GO:0004812">
    <property type="term" value="F:aminoacyl-tRNA ligase activity"/>
    <property type="evidence" value="ECO:0007669"/>
    <property type="project" value="UniProtKB-KW"/>
</dbReference>
<dbReference type="RefSeq" id="WP_054063541.1">
    <property type="nucleotide sequence ID" value="NZ_JSYZ01000015.1"/>
</dbReference>
<name>A0A0N0VJF1_9PSED</name>
<keyword evidence="2" id="KW-0030">Aminoacyl-tRNA synthetase</keyword>
<dbReference type="InterPro" id="IPR034686">
    <property type="entry name" value="Terpene_cyclase-like_2"/>
</dbReference>
<dbReference type="Gene3D" id="1.10.600.10">
    <property type="entry name" value="Farnesyl Diphosphate Synthase"/>
    <property type="match status" value="1"/>
</dbReference>
<evidence type="ECO:0000313" key="2">
    <source>
        <dbReference type="EMBL" id="KPA89473.1"/>
    </source>
</evidence>
<keyword evidence="3" id="KW-1185">Reference proteome</keyword>
<dbReference type="GO" id="GO:0010333">
    <property type="term" value="F:terpene synthase activity"/>
    <property type="evidence" value="ECO:0007669"/>
    <property type="project" value="InterPro"/>
</dbReference>
<keyword evidence="1" id="KW-0460">Magnesium</keyword>
<organism evidence="2 3">
    <name type="scientific">Pseudomonas asplenii</name>
    <dbReference type="NCBI Taxonomy" id="53407"/>
    <lineage>
        <taxon>Bacteria</taxon>
        <taxon>Pseudomonadati</taxon>
        <taxon>Pseudomonadota</taxon>
        <taxon>Gammaproteobacteria</taxon>
        <taxon>Pseudomonadales</taxon>
        <taxon>Pseudomonadaceae</taxon>
        <taxon>Pseudomonas</taxon>
    </lineage>
</organism>
<dbReference type="PATRIC" id="fig|50340.43.peg.1222"/>
<dbReference type="PANTHER" id="PTHR35201">
    <property type="entry name" value="TERPENE SYNTHASE"/>
    <property type="match status" value="1"/>
</dbReference>
<proteinExistence type="inferred from homology"/>
<dbReference type="STRING" id="50340.PF66_03919"/>
<reference evidence="2 3" key="1">
    <citation type="journal article" date="2015" name="PLoS ONE">
        <title>Rice-Infecting Pseudomonas Genomes Are Highly Accessorized and Harbor Multiple Putative Virulence Mechanisms to Cause Sheath Brown Rot.</title>
        <authorList>
            <person name="Quibod I.L."/>
            <person name="Grande G."/>
            <person name="Oreiro E.G."/>
            <person name="Borja F.N."/>
            <person name="Dossa G.S."/>
            <person name="Mauleon R."/>
            <person name="Cruz C.V."/>
            <person name="Oliva R."/>
        </authorList>
    </citation>
    <scope>NUCLEOTIDE SEQUENCE [LARGE SCALE GENOMIC DNA]</scope>
    <source>
        <strain evidence="2 3">IRRI 6609</strain>
    </source>
</reference>
<dbReference type="Pfam" id="PF19086">
    <property type="entry name" value="Terpene_syn_C_2"/>
    <property type="match status" value="1"/>
</dbReference>
<keyword evidence="1" id="KW-0479">Metal-binding</keyword>
<dbReference type="OrthoDB" id="4183143at2"/>
<accession>A0A0N0VJF1</accession>
<dbReference type="PANTHER" id="PTHR35201:SF4">
    <property type="entry name" value="BETA-PINACENE SYNTHASE-RELATED"/>
    <property type="match status" value="1"/>
</dbReference>
<evidence type="ECO:0000313" key="3">
    <source>
        <dbReference type="Proteomes" id="UP000037931"/>
    </source>
</evidence>
<dbReference type="GO" id="GO:0046872">
    <property type="term" value="F:metal ion binding"/>
    <property type="evidence" value="ECO:0007669"/>
    <property type="project" value="UniProtKB-KW"/>
</dbReference>
<dbReference type="Proteomes" id="UP000037931">
    <property type="component" value="Unassembled WGS sequence"/>
</dbReference>
<dbReference type="EC" id="4.2.3.-" evidence="1"/>
<keyword evidence="1" id="KW-0456">Lyase</keyword>
<evidence type="ECO:0000256" key="1">
    <source>
        <dbReference type="RuleBase" id="RU366034"/>
    </source>
</evidence>
<comment type="similarity">
    <text evidence="1">Belongs to the terpene synthase family.</text>
</comment>
<dbReference type="EMBL" id="JSYZ01000015">
    <property type="protein sequence ID" value="KPA89473.1"/>
    <property type="molecule type" value="Genomic_DNA"/>
</dbReference>
<keyword evidence="2" id="KW-0436">Ligase</keyword>
<comment type="caution">
    <text evidence="2">The sequence shown here is derived from an EMBL/GenBank/DDBJ whole genome shotgun (WGS) entry which is preliminary data.</text>
</comment>
<dbReference type="InterPro" id="IPR008949">
    <property type="entry name" value="Isoprenoid_synthase_dom_sf"/>
</dbReference>
<sequence>MSLTTEFFLPQLPRLLPYAYHPNATRIEFASNGWVRRMLGDCFISESELLRFLRERNGLYGSLTVPRASEQRTQDVADWYQYVTLIDTVMAQINNPHELFSTIVNGFNADEIDEPRSYIKAANELWRRISPGLSKAQLARFLASLEVFLKGCTSEMDVQQGQSMDVFDYEACMALRRDSFGCDFIELLAEYGAEVDMSDCLEQMVEVHLHCRRQMILVNDLLSWRKERLHDEKINLVRILIELEGYDLQGAVNRLVALVEYHERAYIAARDELLSGLLGKRDDVRKYLLFLDHLMGGTQEFEYLTPRYFGDGSVWDGSTFGWVDLEAAVTRFREQPSAC</sequence>
<dbReference type="SUPFAM" id="SSF48576">
    <property type="entry name" value="Terpenoid synthases"/>
    <property type="match status" value="1"/>
</dbReference>
<gene>
    <name evidence="2" type="ORF">PF66_03919</name>
</gene>
<protein>
    <recommendedName>
        <fullName evidence="1">Terpene synthase</fullName>
        <ecNumber evidence="1">4.2.3.-</ecNumber>
    </recommendedName>
</protein>